<sequence length="135" mass="14156">MLTIAKGFLILNALAFMAIGINTTINPEAAMAALDLAPTTVTATNEIRSIYGGMHFSFGAMMLAGALLPALTRHALWFCAAFLGGLVAGRVSSLLLDGQPNDLANFLLVFETAALLLALILQHTVRGVPKRGAFA</sequence>
<accession>A0A0F9FPX7</accession>
<evidence type="ECO:0000256" key="1">
    <source>
        <dbReference type="SAM" id="Phobius"/>
    </source>
</evidence>
<feature type="transmembrane region" description="Helical" evidence="1">
    <location>
        <begin position="7"/>
        <end position="25"/>
    </location>
</feature>
<reference evidence="2" key="1">
    <citation type="journal article" date="2015" name="Nature">
        <title>Complex archaea that bridge the gap between prokaryotes and eukaryotes.</title>
        <authorList>
            <person name="Spang A."/>
            <person name="Saw J.H."/>
            <person name="Jorgensen S.L."/>
            <person name="Zaremba-Niedzwiedzka K."/>
            <person name="Martijn J."/>
            <person name="Lind A.E."/>
            <person name="van Eijk R."/>
            <person name="Schleper C."/>
            <person name="Guy L."/>
            <person name="Ettema T.J."/>
        </authorList>
    </citation>
    <scope>NUCLEOTIDE SEQUENCE</scope>
</reference>
<proteinExistence type="predicted"/>
<organism evidence="2">
    <name type="scientific">marine sediment metagenome</name>
    <dbReference type="NCBI Taxonomy" id="412755"/>
    <lineage>
        <taxon>unclassified sequences</taxon>
        <taxon>metagenomes</taxon>
        <taxon>ecological metagenomes</taxon>
    </lineage>
</organism>
<feature type="transmembrane region" description="Helical" evidence="1">
    <location>
        <begin position="75"/>
        <end position="91"/>
    </location>
</feature>
<protein>
    <recommendedName>
        <fullName evidence="3">DUF4345 domain-containing protein</fullName>
    </recommendedName>
</protein>
<feature type="transmembrane region" description="Helical" evidence="1">
    <location>
        <begin position="103"/>
        <end position="121"/>
    </location>
</feature>
<name>A0A0F9FPX7_9ZZZZ</name>
<dbReference type="Pfam" id="PF14248">
    <property type="entry name" value="DUF4345"/>
    <property type="match status" value="1"/>
</dbReference>
<keyword evidence="1" id="KW-0472">Membrane</keyword>
<evidence type="ECO:0008006" key="3">
    <source>
        <dbReference type="Google" id="ProtNLM"/>
    </source>
</evidence>
<feature type="transmembrane region" description="Helical" evidence="1">
    <location>
        <begin position="50"/>
        <end position="68"/>
    </location>
</feature>
<dbReference type="AlphaFoldDB" id="A0A0F9FPX7"/>
<gene>
    <name evidence="2" type="ORF">LCGC14_1926390</name>
</gene>
<keyword evidence="1" id="KW-0812">Transmembrane</keyword>
<evidence type="ECO:0000313" key="2">
    <source>
        <dbReference type="EMBL" id="KKL88273.1"/>
    </source>
</evidence>
<dbReference type="InterPro" id="IPR025597">
    <property type="entry name" value="DUF4345"/>
</dbReference>
<dbReference type="EMBL" id="LAZR01020611">
    <property type="protein sequence ID" value="KKL88273.1"/>
    <property type="molecule type" value="Genomic_DNA"/>
</dbReference>
<keyword evidence="1" id="KW-1133">Transmembrane helix</keyword>
<comment type="caution">
    <text evidence="2">The sequence shown here is derived from an EMBL/GenBank/DDBJ whole genome shotgun (WGS) entry which is preliminary data.</text>
</comment>